<sequence length="104" mass="12197">MGLGLGHFDRHFRLVYWRLFVAFQWFLVEFSVLPGSFFAISDHLFPTSACAAISIRSSSSVQKSFCYLVYHLIKYVTNVWAVWRFGFAVSSFELIFFFKIVDLY</sequence>
<dbReference type="InParanoid" id="A0A251USU7"/>
<protein>
    <submittedName>
        <fullName evidence="2">Uncharacterized protein</fullName>
    </submittedName>
</protein>
<accession>A0A251USU7</accession>
<keyword evidence="1" id="KW-0812">Transmembrane</keyword>
<evidence type="ECO:0000313" key="3">
    <source>
        <dbReference type="Proteomes" id="UP000215914"/>
    </source>
</evidence>
<name>A0A251USU7_HELAN</name>
<evidence type="ECO:0000256" key="1">
    <source>
        <dbReference type="SAM" id="Phobius"/>
    </source>
</evidence>
<organism evidence="2 3">
    <name type="scientific">Helianthus annuus</name>
    <name type="common">Common sunflower</name>
    <dbReference type="NCBI Taxonomy" id="4232"/>
    <lineage>
        <taxon>Eukaryota</taxon>
        <taxon>Viridiplantae</taxon>
        <taxon>Streptophyta</taxon>
        <taxon>Embryophyta</taxon>
        <taxon>Tracheophyta</taxon>
        <taxon>Spermatophyta</taxon>
        <taxon>Magnoliopsida</taxon>
        <taxon>eudicotyledons</taxon>
        <taxon>Gunneridae</taxon>
        <taxon>Pentapetalae</taxon>
        <taxon>asterids</taxon>
        <taxon>campanulids</taxon>
        <taxon>Asterales</taxon>
        <taxon>Asteraceae</taxon>
        <taxon>Asteroideae</taxon>
        <taxon>Heliantheae alliance</taxon>
        <taxon>Heliantheae</taxon>
        <taxon>Helianthus</taxon>
    </lineage>
</organism>
<reference evidence="3" key="1">
    <citation type="journal article" date="2017" name="Nature">
        <title>The sunflower genome provides insights into oil metabolism, flowering and Asterid evolution.</title>
        <authorList>
            <person name="Badouin H."/>
            <person name="Gouzy J."/>
            <person name="Grassa C.J."/>
            <person name="Murat F."/>
            <person name="Staton S.E."/>
            <person name="Cottret L."/>
            <person name="Lelandais-Briere C."/>
            <person name="Owens G.L."/>
            <person name="Carrere S."/>
            <person name="Mayjonade B."/>
            <person name="Legrand L."/>
            <person name="Gill N."/>
            <person name="Kane N.C."/>
            <person name="Bowers J.E."/>
            <person name="Hubner S."/>
            <person name="Bellec A."/>
            <person name="Berard A."/>
            <person name="Berges H."/>
            <person name="Blanchet N."/>
            <person name="Boniface M.C."/>
            <person name="Brunel D."/>
            <person name="Catrice O."/>
            <person name="Chaidir N."/>
            <person name="Claudel C."/>
            <person name="Donnadieu C."/>
            <person name="Faraut T."/>
            <person name="Fievet G."/>
            <person name="Helmstetter N."/>
            <person name="King M."/>
            <person name="Knapp S.J."/>
            <person name="Lai Z."/>
            <person name="Le Paslier M.C."/>
            <person name="Lippi Y."/>
            <person name="Lorenzon L."/>
            <person name="Mandel J.R."/>
            <person name="Marage G."/>
            <person name="Marchand G."/>
            <person name="Marquand E."/>
            <person name="Bret-Mestries E."/>
            <person name="Morien E."/>
            <person name="Nambeesan S."/>
            <person name="Nguyen T."/>
            <person name="Pegot-Espagnet P."/>
            <person name="Pouilly N."/>
            <person name="Raftis F."/>
            <person name="Sallet E."/>
            <person name="Schiex T."/>
            <person name="Thomas J."/>
            <person name="Vandecasteele C."/>
            <person name="Vares D."/>
            <person name="Vear F."/>
            <person name="Vautrin S."/>
            <person name="Crespi M."/>
            <person name="Mangin B."/>
            <person name="Burke J.M."/>
            <person name="Salse J."/>
            <person name="Munos S."/>
            <person name="Vincourt P."/>
            <person name="Rieseberg L.H."/>
            <person name="Langlade N.B."/>
        </authorList>
    </citation>
    <scope>NUCLEOTIDE SEQUENCE [LARGE SCALE GENOMIC DNA]</scope>
    <source>
        <strain evidence="3">cv. SF193</strain>
    </source>
</reference>
<proteinExistence type="predicted"/>
<gene>
    <name evidence="2" type="ORF">HannXRQ_Chr05g0155741</name>
</gene>
<dbReference type="AlphaFoldDB" id="A0A251USU7"/>
<evidence type="ECO:0000313" key="2">
    <source>
        <dbReference type="EMBL" id="OTG26174.1"/>
    </source>
</evidence>
<dbReference type="Proteomes" id="UP000215914">
    <property type="component" value="Chromosome 5"/>
</dbReference>
<feature type="transmembrane region" description="Helical" evidence="1">
    <location>
        <begin position="15"/>
        <end position="40"/>
    </location>
</feature>
<keyword evidence="3" id="KW-1185">Reference proteome</keyword>
<feature type="transmembrane region" description="Helical" evidence="1">
    <location>
        <begin position="81"/>
        <end position="101"/>
    </location>
</feature>
<dbReference type="EMBL" id="CM007894">
    <property type="protein sequence ID" value="OTG26174.1"/>
    <property type="molecule type" value="Genomic_DNA"/>
</dbReference>
<keyword evidence="1" id="KW-0472">Membrane</keyword>
<keyword evidence="1" id="KW-1133">Transmembrane helix</keyword>